<dbReference type="PANTHER" id="PTHR44688">
    <property type="entry name" value="DNA-BINDING TRANSCRIPTIONAL ACTIVATOR DEVR_DOSR"/>
    <property type="match status" value="1"/>
</dbReference>
<dbReference type="RefSeq" id="WP_084946876.1">
    <property type="nucleotide sequence ID" value="NZ_MZZM01000001.1"/>
</dbReference>
<evidence type="ECO:0000313" key="6">
    <source>
        <dbReference type="Proteomes" id="UP000193040"/>
    </source>
</evidence>
<sequence length="495" mass="53459">MDLADHASVLSTNSALAQVLRGEMMFTSRCGSDAAAALTALAKEHVQSDPRLARELYLEALSAVLFAGRLAADGRVMEVARAAASAPPPRQPARPTDDLLDGLATLIIDDSPSGVGLIRKAVDGLCGADSRLDDGTRWLWLACHAAIIAWDDQAWRRLPARHVMLAREACDQRALPVALHSLAAALVWSGDFGTARQLITEAESITTATATTVFPYAALPLAAWQGDHTEVERLIRAGTHYALARGEGMGLASIDFATALLCNGLGRYKQALVSARRGNGHPQELWANLFLPELIEAATHCGQTREAADALELLKDGAHAAGSDWAIGTFAYSHALVCFGESAERSYREAIDRLDRTELRPAAARARLAYGEWLRRQRRRRDARAQLGRAYEMLSGIGMQGFAERARLELEATGEHVRKKPTSQRDSALTPRESQIATLAAAGATNAEIGAQLRISHNTVAYHLRKVFTKLDVAGRRQLARALTSQGSAAQRTLS</sequence>
<reference evidence="5 6" key="1">
    <citation type="submission" date="2017-03" db="EMBL/GenBank/DDBJ databases">
        <title>Genomic insights into Mycobacterium simiae human colonization.</title>
        <authorList>
            <person name="Steffani J.L."/>
            <person name="Brunck M.E."/>
            <person name="Cruz E."/>
            <person name="Montiel R."/>
            <person name="Barona F."/>
        </authorList>
    </citation>
    <scope>NUCLEOTIDE SEQUENCE [LARGE SCALE GENOMIC DNA]</scope>
    <source>
        <strain evidence="5 6">MsiGto</strain>
    </source>
</reference>
<gene>
    <name evidence="5" type="ORF">B5M45_01105</name>
</gene>
<evidence type="ECO:0000256" key="3">
    <source>
        <dbReference type="ARBA" id="ARBA00023163"/>
    </source>
</evidence>
<feature type="domain" description="HTH luxR-type" evidence="4">
    <location>
        <begin position="422"/>
        <end position="487"/>
    </location>
</feature>
<accession>A0A1X0YHV4</accession>
<keyword evidence="2" id="KW-0238">DNA-binding</keyword>
<evidence type="ECO:0000259" key="4">
    <source>
        <dbReference type="PROSITE" id="PS50043"/>
    </source>
</evidence>
<dbReference type="CDD" id="cd06170">
    <property type="entry name" value="LuxR_C_like"/>
    <property type="match status" value="1"/>
</dbReference>
<dbReference type="InterPro" id="IPR000792">
    <property type="entry name" value="Tscrpt_reg_LuxR_C"/>
</dbReference>
<dbReference type="SMART" id="SM00421">
    <property type="entry name" value="HTH_LUXR"/>
    <property type="match status" value="1"/>
</dbReference>
<dbReference type="SUPFAM" id="SSF46894">
    <property type="entry name" value="C-terminal effector domain of the bipartite response regulators"/>
    <property type="match status" value="1"/>
</dbReference>
<name>A0A1X0YHV4_MYCSI</name>
<comment type="caution">
    <text evidence="5">The sequence shown here is derived from an EMBL/GenBank/DDBJ whole genome shotgun (WGS) entry which is preliminary data.</text>
</comment>
<dbReference type="GO" id="GO:0003677">
    <property type="term" value="F:DNA binding"/>
    <property type="evidence" value="ECO:0007669"/>
    <property type="project" value="UniProtKB-KW"/>
</dbReference>
<dbReference type="PANTHER" id="PTHR44688:SF16">
    <property type="entry name" value="DNA-BINDING TRANSCRIPTIONAL ACTIVATOR DEVR_DOSR"/>
    <property type="match status" value="1"/>
</dbReference>
<dbReference type="EMBL" id="MZZM01000001">
    <property type="protein sequence ID" value="ORJ64883.1"/>
    <property type="molecule type" value="Genomic_DNA"/>
</dbReference>
<evidence type="ECO:0000313" key="5">
    <source>
        <dbReference type="EMBL" id="ORJ64883.1"/>
    </source>
</evidence>
<keyword evidence="1" id="KW-0805">Transcription regulation</keyword>
<keyword evidence="3" id="KW-0804">Transcription</keyword>
<keyword evidence="6" id="KW-1185">Reference proteome</keyword>
<dbReference type="PROSITE" id="PS50043">
    <property type="entry name" value="HTH_LUXR_2"/>
    <property type="match status" value="1"/>
</dbReference>
<evidence type="ECO:0000256" key="2">
    <source>
        <dbReference type="ARBA" id="ARBA00023125"/>
    </source>
</evidence>
<organism evidence="5 6">
    <name type="scientific">Mycobacterium simiae</name>
    <name type="common">Mycobacterium habana</name>
    <dbReference type="NCBI Taxonomy" id="1784"/>
    <lineage>
        <taxon>Bacteria</taxon>
        <taxon>Bacillati</taxon>
        <taxon>Actinomycetota</taxon>
        <taxon>Actinomycetes</taxon>
        <taxon>Mycobacteriales</taxon>
        <taxon>Mycobacteriaceae</taxon>
        <taxon>Mycobacterium</taxon>
        <taxon>Mycobacterium simiae complex</taxon>
    </lineage>
</organism>
<dbReference type="InterPro" id="IPR036388">
    <property type="entry name" value="WH-like_DNA-bd_sf"/>
</dbReference>
<dbReference type="InterPro" id="IPR016032">
    <property type="entry name" value="Sig_transdc_resp-reg_C-effctor"/>
</dbReference>
<dbReference type="Pfam" id="PF00196">
    <property type="entry name" value="GerE"/>
    <property type="match status" value="1"/>
</dbReference>
<dbReference type="AlphaFoldDB" id="A0A1X0YHV4"/>
<dbReference type="PRINTS" id="PR00038">
    <property type="entry name" value="HTHLUXR"/>
</dbReference>
<proteinExistence type="predicted"/>
<dbReference type="GO" id="GO:0006355">
    <property type="term" value="P:regulation of DNA-templated transcription"/>
    <property type="evidence" value="ECO:0007669"/>
    <property type="project" value="InterPro"/>
</dbReference>
<dbReference type="Proteomes" id="UP000193040">
    <property type="component" value="Unassembled WGS sequence"/>
</dbReference>
<dbReference type="Gene3D" id="1.10.10.10">
    <property type="entry name" value="Winged helix-like DNA-binding domain superfamily/Winged helix DNA-binding domain"/>
    <property type="match status" value="1"/>
</dbReference>
<evidence type="ECO:0000256" key="1">
    <source>
        <dbReference type="ARBA" id="ARBA00023015"/>
    </source>
</evidence>
<protein>
    <recommendedName>
        <fullName evidence="4">HTH luxR-type domain-containing protein</fullName>
    </recommendedName>
</protein>